<dbReference type="AlphaFoldDB" id="A0A154L222"/>
<dbReference type="Pfam" id="PF13649">
    <property type="entry name" value="Methyltransf_25"/>
    <property type="match status" value="1"/>
</dbReference>
<dbReference type="OrthoDB" id="9765084at2"/>
<dbReference type="InterPro" id="IPR029063">
    <property type="entry name" value="SAM-dependent_MTases_sf"/>
</dbReference>
<dbReference type="SUPFAM" id="SSF53335">
    <property type="entry name" value="S-adenosyl-L-methionine-dependent methyltransferases"/>
    <property type="match status" value="1"/>
</dbReference>
<evidence type="ECO:0000256" key="1">
    <source>
        <dbReference type="ARBA" id="ARBA00022603"/>
    </source>
</evidence>
<dbReference type="PANTHER" id="PTHR43464">
    <property type="entry name" value="METHYLTRANSFERASE"/>
    <property type="match status" value="1"/>
</dbReference>
<name>A0A154L222_9PROT</name>
<dbReference type="Gene3D" id="3.40.50.150">
    <property type="entry name" value="Vaccinia Virus protein VP39"/>
    <property type="match status" value="1"/>
</dbReference>
<comment type="caution">
    <text evidence="5">The sequence shown here is derived from an EMBL/GenBank/DDBJ whole genome shotgun (WGS) entry which is preliminary data.</text>
</comment>
<dbReference type="CDD" id="cd02440">
    <property type="entry name" value="AdoMet_MTases"/>
    <property type="match status" value="1"/>
</dbReference>
<dbReference type="InterPro" id="IPR041698">
    <property type="entry name" value="Methyltransf_25"/>
</dbReference>
<evidence type="ECO:0000313" key="6">
    <source>
        <dbReference type="Proteomes" id="UP000076335"/>
    </source>
</evidence>
<evidence type="ECO:0000256" key="3">
    <source>
        <dbReference type="ARBA" id="ARBA00022691"/>
    </source>
</evidence>
<organism evidence="5 6">
    <name type="scientific">Thalassospira lucentensis</name>
    <dbReference type="NCBI Taxonomy" id="168935"/>
    <lineage>
        <taxon>Bacteria</taxon>
        <taxon>Pseudomonadati</taxon>
        <taxon>Pseudomonadota</taxon>
        <taxon>Alphaproteobacteria</taxon>
        <taxon>Rhodospirillales</taxon>
        <taxon>Thalassospiraceae</taxon>
        <taxon>Thalassospira</taxon>
    </lineage>
</organism>
<dbReference type="GO" id="GO:0032259">
    <property type="term" value="P:methylation"/>
    <property type="evidence" value="ECO:0007669"/>
    <property type="project" value="UniProtKB-KW"/>
</dbReference>
<accession>A0A154L222</accession>
<protein>
    <recommendedName>
        <fullName evidence="4">Methyltransferase domain-containing protein</fullName>
    </recommendedName>
</protein>
<feature type="domain" description="Methyltransferase" evidence="4">
    <location>
        <begin position="47"/>
        <end position="140"/>
    </location>
</feature>
<proteinExistence type="predicted"/>
<evidence type="ECO:0000256" key="2">
    <source>
        <dbReference type="ARBA" id="ARBA00022679"/>
    </source>
</evidence>
<dbReference type="Proteomes" id="UP000076335">
    <property type="component" value="Unassembled WGS sequence"/>
</dbReference>
<keyword evidence="1" id="KW-0489">Methyltransferase</keyword>
<reference evidence="5 6" key="1">
    <citation type="submission" date="2015-12" db="EMBL/GenBank/DDBJ databases">
        <title>Genome sequence of Thalassospira lucentensis MCCC 1A02072.</title>
        <authorList>
            <person name="Lu L."/>
            <person name="Lai Q."/>
            <person name="Shao Z."/>
            <person name="Qian P."/>
        </authorList>
    </citation>
    <scope>NUCLEOTIDE SEQUENCE [LARGE SCALE GENOMIC DNA]</scope>
    <source>
        <strain evidence="5 6">MCCC 1A02072</strain>
    </source>
</reference>
<dbReference type="GO" id="GO:0008168">
    <property type="term" value="F:methyltransferase activity"/>
    <property type="evidence" value="ECO:0007669"/>
    <property type="project" value="UniProtKB-KW"/>
</dbReference>
<gene>
    <name evidence="5" type="ORF">AUP42_03885</name>
</gene>
<dbReference type="EMBL" id="LPVY01000021">
    <property type="protein sequence ID" value="KZB62109.1"/>
    <property type="molecule type" value="Genomic_DNA"/>
</dbReference>
<evidence type="ECO:0000259" key="4">
    <source>
        <dbReference type="Pfam" id="PF13649"/>
    </source>
</evidence>
<dbReference type="RefSeq" id="WP_062952688.1">
    <property type="nucleotide sequence ID" value="NZ_LPVY01000021.1"/>
</dbReference>
<evidence type="ECO:0000313" key="5">
    <source>
        <dbReference type="EMBL" id="KZB62109.1"/>
    </source>
</evidence>
<dbReference type="PANTHER" id="PTHR43464:SF19">
    <property type="entry name" value="UBIQUINONE BIOSYNTHESIS O-METHYLTRANSFERASE, MITOCHONDRIAL"/>
    <property type="match status" value="1"/>
</dbReference>
<keyword evidence="3" id="KW-0949">S-adenosyl-L-methionine</keyword>
<sequence length="215" mass="23791">MQNATERPENPVEFWEDHYRTKKTDYSGNPGELLVRYVADLTPGRALDIGCSHGDDALWLAGRGWDVTGADISQTAIARAQERLVGSDLAGRVRFVACDLEREMPDGEYDLVTASYFQSPVALARADILRRAMAKLVPGGYFLCIAHASAPPWRKGNGEHQFPTLQEELDGLELKPGEWILHKAGNVTRRMTGPEGQVAEVMDIVLFLQQPSLSL</sequence>
<keyword evidence="2" id="KW-0808">Transferase</keyword>